<dbReference type="PANTHER" id="PTHR43179">
    <property type="entry name" value="RHAMNOSYLTRANSFERASE WBBL"/>
    <property type="match status" value="1"/>
</dbReference>
<accession>A0A4R1HA22</accession>
<dbReference type="RefSeq" id="WP_132971990.1">
    <property type="nucleotide sequence ID" value="NZ_SMFX01000001.1"/>
</dbReference>
<dbReference type="EMBL" id="SMFX01000001">
    <property type="protein sequence ID" value="TCK18168.1"/>
    <property type="molecule type" value="Genomic_DNA"/>
</dbReference>
<evidence type="ECO:0000313" key="6">
    <source>
        <dbReference type="Proteomes" id="UP000295707"/>
    </source>
</evidence>
<dbReference type="Proteomes" id="UP000295707">
    <property type="component" value="Unassembled WGS sequence"/>
</dbReference>
<reference evidence="5 6" key="1">
    <citation type="submission" date="2019-03" db="EMBL/GenBank/DDBJ databases">
        <title>Genomic Encyclopedia of Type Strains, Phase IV (KMG-IV): sequencing the most valuable type-strain genomes for metagenomic binning, comparative biology and taxonomic classification.</title>
        <authorList>
            <person name="Goeker M."/>
        </authorList>
    </citation>
    <scope>NUCLEOTIDE SEQUENCE [LARGE SCALE GENOMIC DNA]</scope>
    <source>
        <strain evidence="5 6">DSM 19610</strain>
    </source>
</reference>
<gene>
    <name evidence="5" type="ORF">DFR30_1438</name>
</gene>
<feature type="domain" description="Glycosyltransferase 2-like" evidence="4">
    <location>
        <begin position="6"/>
        <end position="177"/>
    </location>
</feature>
<dbReference type="PANTHER" id="PTHR43179:SF12">
    <property type="entry name" value="GALACTOFURANOSYLTRANSFERASE GLFT2"/>
    <property type="match status" value="1"/>
</dbReference>
<dbReference type="Gene3D" id="3.90.550.10">
    <property type="entry name" value="Spore Coat Polysaccharide Biosynthesis Protein SpsA, Chain A"/>
    <property type="match status" value="1"/>
</dbReference>
<keyword evidence="6" id="KW-1185">Reference proteome</keyword>
<keyword evidence="2" id="KW-0328">Glycosyltransferase</keyword>
<dbReference type="InterPro" id="IPR029044">
    <property type="entry name" value="Nucleotide-diphossugar_trans"/>
</dbReference>
<keyword evidence="3" id="KW-0808">Transferase</keyword>
<evidence type="ECO:0000313" key="5">
    <source>
        <dbReference type="EMBL" id="TCK18168.1"/>
    </source>
</evidence>
<evidence type="ECO:0000259" key="4">
    <source>
        <dbReference type="Pfam" id="PF00535"/>
    </source>
</evidence>
<dbReference type="Pfam" id="PF00535">
    <property type="entry name" value="Glycos_transf_2"/>
    <property type="match status" value="1"/>
</dbReference>
<proteinExistence type="inferred from homology"/>
<dbReference type="InterPro" id="IPR001173">
    <property type="entry name" value="Glyco_trans_2-like"/>
</dbReference>
<organism evidence="5 6">
    <name type="scientific">Thiogranum longum</name>
    <dbReference type="NCBI Taxonomy" id="1537524"/>
    <lineage>
        <taxon>Bacteria</taxon>
        <taxon>Pseudomonadati</taxon>
        <taxon>Pseudomonadota</taxon>
        <taxon>Gammaproteobacteria</taxon>
        <taxon>Chromatiales</taxon>
        <taxon>Ectothiorhodospiraceae</taxon>
        <taxon>Thiogranum</taxon>
    </lineage>
</organism>
<dbReference type="AlphaFoldDB" id="A0A4R1HA22"/>
<comment type="similarity">
    <text evidence="1">Belongs to the glycosyltransferase 2 family.</text>
</comment>
<evidence type="ECO:0000256" key="2">
    <source>
        <dbReference type="ARBA" id="ARBA00022676"/>
    </source>
</evidence>
<evidence type="ECO:0000256" key="3">
    <source>
        <dbReference type="ARBA" id="ARBA00022679"/>
    </source>
</evidence>
<dbReference type="GO" id="GO:0016757">
    <property type="term" value="F:glycosyltransferase activity"/>
    <property type="evidence" value="ECO:0007669"/>
    <property type="project" value="UniProtKB-KW"/>
</dbReference>
<dbReference type="OrthoDB" id="9771846at2"/>
<comment type="caution">
    <text evidence="5">The sequence shown here is derived from an EMBL/GenBank/DDBJ whole genome shotgun (WGS) entry which is preliminary data.</text>
</comment>
<dbReference type="SUPFAM" id="SSF53448">
    <property type="entry name" value="Nucleotide-diphospho-sugar transferases"/>
    <property type="match status" value="1"/>
</dbReference>
<evidence type="ECO:0000256" key="1">
    <source>
        <dbReference type="ARBA" id="ARBA00006739"/>
    </source>
</evidence>
<protein>
    <recommendedName>
        <fullName evidence="4">Glycosyltransferase 2-like domain-containing protein</fullName>
    </recommendedName>
</protein>
<name>A0A4R1HA22_9GAMM</name>
<dbReference type="CDD" id="cd04186">
    <property type="entry name" value="GT_2_like_c"/>
    <property type="match status" value="1"/>
</dbReference>
<sequence>MNRVAIILVNWNGLQDTLDCLASLSEQSFKDWVAIVVDNNSRIDPSAIEDRYPDVVLLRNKDNLGFCGGNNTGISKAAELGVDYCWILNNDTEVAPDCLEKLVQSLDQDAGLGAVAHPINYYDDRKLHWFAGGYFKDGLPAHHGYFKPVAETRPLPADTEFFTGCSFLARTSLLQHLGGFDENYFCYVEDVDLSMRIKASGFRIGYVPDAVIWHKVSRSSGIRSPVKLYYKHRNMLYYLAKFGRPAQVRLRWWMISMRFILSLLLKHHDPVAAWALARGLIHGATNHMGRMSL</sequence>